<comment type="caution">
    <text evidence="1">The sequence shown here is derived from an EMBL/GenBank/DDBJ whole genome shotgun (WGS) entry which is preliminary data.</text>
</comment>
<dbReference type="RefSeq" id="WP_221519298.1">
    <property type="nucleotide sequence ID" value="NZ_JACHMB010000001.1"/>
</dbReference>
<dbReference type="AlphaFoldDB" id="A0A7W9G214"/>
<name>A0A7W9G214_9ACTN</name>
<proteinExistence type="predicted"/>
<sequence>MRRGVRHGGRARALYRYLTESLGALPAIGRIETAPIIRTVKRFGAVLPL</sequence>
<gene>
    <name evidence="1" type="ORF">HD596_002561</name>
</gene>
<accession>A0A7W9G214</accession>
<protein>
    <submittedName>
        <fullName evidence="1">Uncharacterized protein</fullName>
    </submittedName>
</protein>
<reference evidence="1 2" key="1">
    <citation type="submission" date="2020-08" db="EMBL/GenBank/DDBJ databases">
        <title>Sequencing the genomes of 1000 actinobacteria strains.</title>
        <authorList>
            <person name="Klenk H.-P."/>
        </authorList>
    </citation>
    <scope>NUCLEOTIDE SEQUENCE [LARGE SCALE GENOMIC DNA]</scope>
    <source>
        <strain evidence="1 2">DSM 45507</strain>
    </source>
</reference>
<keyword evidence="2" id="KW-1185">Reference proteome</keyword>
<organism evidence="1 2">
    <name type="scientific">Nonomuraea jabiensis</name>
    <dbReference type="NCBI Taxonomy" id="882448"/>
    <lineage>
        <taxon>Bacteria</taxon>
        <taxon>Bacillati</taxon>
        <taxon>Actinomycetota</taxon>
        <taxon>Actinomycetes</taxon>
        <taxon>Streptosporangiales</taxon>
        <taxon>Streptosporangiaceae</taxon>
        <taxon>Nonomuraea</taxon>
    </lineage>
</organism>
<evidence type="ECO:0000313" key="1">
    <source>
        <dbReference type="EMBL" id="MBB5775805.1"/>
    </source>
</evidence>
<evidence type="ECO:0000313" key="2">
    <source>
        <dbReference type="Proteomes" id="UP000579153"/>
    </source>
</evidence>
<dbReference type="Proteomes" id="UP000579153">
    <property type="component" value="Unassembled WGS sequence"/>
</dbReference>
<dbReference type="EMBL" id="JACHMB010000001">
    <property type="protein sequence ID" value="MBB5775805.1"/>
    <property type="molecule type" value="Genomic_DNA"/>
</dbReference>